<sequence length="49" mass="5286">MSTLDHQYISLPAWRRCECTAGSVTVHFDECGLGVPGGPGEHVRLSLDS</sequence>
<evidence type="ECO:0000313" key="1">
    <source>
        <dbReference type="EMBL" id="RDX39373.1"/>
    </source>
</evidence>
<proteinExistence type="predicted"/>
<dbReference type="EMBL" id="KZ857966">
    <property type="protein sequence ID" value="RDX39373.1"/>
    <property type="molecule type" value="Genomic_DNA"/>
</dbReference>
<evidence type="ECO:0000313" key="2">
    <source>
        <dbReference type="Proteomes" id="UP000256964"/>
    </source>
</evidence>
<organism evidence="1 2">
    <name type="scientific">Lentinus brumalis</name>
    <dbReference type="NCBI Taxonomy" id="2498619"/>
    <lineage>
        <taxon>Eukaryota</taxon>
        <taxon>Fungi</taxon>
        <taxon>Dikarya</taxon>
        <taxon>Basidiomycota</taxon>
        <taxon>Agaricomycotina</taxon>
        <taxon>Agaricomycetes</taxon>
        <taxon>Polyporales</taxon>
        <taxon>Polyporaceae</taxon>
        <taxon>Lentinus</taxon>
    </lineage>
</organism>
<reference evidence="1 2" key="1">
    <citation type="journal article" date="2018" name="Biotechnol. Biofuels">
        <title>Integrative visual omics of the white-rot fungus Polyporus brumalis exposes the biotechnological potential of its oxidative enzymes for delignifying raw plant biomass.</title>
        <authorList>
            <person name="Miyauchi S."/>
            <person name="Rancon A."/>
            <person name="Drula E."/>
            <person name="Hage H."/>
            <person name="Chaduli D."/>
            <person name="Favel A."/>
            <person name="Grisel S."/>
            <person name="Henrissat B."/>
            <person name="Herpoel-Gimbert I."/>
            <person name="Ruiz-Duenas F.J."/>
            <person name="Chevret D."/>
            <person name="Hainaut M."/>
            <person name="Lin J."/>
            <person name="Wang M."/>
            <person name="Pangilinan J."/>
            <person name="Lipzen A."/>
            <person name="Lesage-Meessen L."/>
            <person name="Navarro D."/>
            <person name="Riley R."/>
            <person name="Grigoriev I.V."/>
            <person name="Zhou S."/>
            <person name="Raouche S."/>
            <person name="Rosso M.N."/>
        </authorList>
    </citation>
    <scope>NUCLEOTIDE SEQUENCE [LARGE SCALE GENOMIC DNA]</scope>
    <source>
        <strain evidence="1 2">BRFM 1820</strain>
    </source>
</reference>
<keyword evidence="2" id="KW-1185">Reference proteome</keyword>
<accession>A0A371CGH4</accession>
<dbReference type="Proteomes" id="UP000256964">
    <property type="component" value="Unassembled WGS sequence"/>
</dbReference>
<dbReference type="AlphaFoldDB" id="A0A371CGH4"/>
<name>A0A371CGH4_9APHY</name>
<protein>
    <submittedName>
        <fullName evidence="1">Uncharacterized protein</fullName>
    </submittedName>
</protein>
<gene>
    <name evidence="1" type="ORF">OH76DRAFT_1491250</name>
</gene>